<sequence>MLAMRQLVPSSVAHVVAPLSLVDGSQVILTAIGSSIHIYKATWQEGGTGSISSCELSATGDELCLGSVAAAIVPCAHQCFIVLTQDLYVVVVRYQANLPADPSSWLVGDALHHNNAWIVLHRAPLSTNSLVRCTGTEHDPRFACSDDGLTVQCVMTCGWRYTVTINLLESLRESSELARTKWAFDVPDSMGPQTSTLAPFKRDVLVQSDEELLGRYSVSELAERKHVQQHEKCSVPYGKPPVSVLCVSHMSDNCYLSVAPMTATPSEVSASADICQENYFVFALRDLEGLHFCTSTSVSDSVRTHTFSMPGFSPYLILSLRQRLLVLSHMGSAHVLTVLSINEGARVKACRAIKLAQSTVKPISGVVYQQEHPAGELKRDASDSANTCTLWLLLSNGCLAEVLVDLQEVNCDQVEIQDAPYLVGDCEEGEWPPVCLAGIPEGFSASSMVPFPSDSMEAFEPYSSTSRYMLLSSGVADTYVVDLASRCSVGSLLSNGAMTSACGGPSSDIIVSYAKGVLQRLSPGIMACLHVRSTFRGVQQMFFLSSSAGDALHAGRMQRDPLCFYVLVNTSVNTVVLRVGVAMFEELGKVPYVKLDEPTLALYSAPDAEPLHGTKPLFLLQCTPTHINISGKWTRLSSILSDFDRASHACFGGSGWFAVACNKRFAVVGITGNDTMRIILQETLPSDVSHVTMWLAGESARGGRRGGRWNVAACLWSREVVVWTLGCGTDKRVNIRRQVLSLHAVVLSGFPLTNGNNRNSKARGSRLAGAGLVFVDRRVALLHCCAAGVPFLKALEDVDDRPFLSDACVEIVLHGGGAAAPPHFDFASLRSGSAELVSLDHESSVQEQVALALTSGCGDTCTVGDDSMSSGTLMPKLHCGLVLYLPTPSFYLFLLADSDGITLRSVTELTPPPEPAPLAVSPSVRTNSAATAPICNFHDHSHRHGVLLRGPVRYQVTHSLRLPSVRPYSHSLTKALYLPQSNAIATMVDRGMESSLISIVDVDTFHLIDAISMLDNEVAMCMEPLLPLSEENIGADFVVGTSIVPTSGSDRGDQGDATGAGGDPHAVVGRLLVVQAKPLRIITFANINSSRLNNSGGGAADISVQGFEEGYLVAVAGINAVLVFRLMGDTLSLLCKDNVSTACTTVALQYPFISCGLHSWGTQYMQLSQGRDIGGADNISRVNRASAGLRSIDEDASMPRSLSGTFTLQFSAVEPAYFSSVHSQTVFAGGFARADDYCNVVTSNLVLPQDGTANEAVAALGVVGVGGNLRSSVTRCVRLPACVQRVAVQQNYQCLGFSHGGGNDSEKHRTLCANTSTCRNLHHPELMPWRRRHVPFICWHGRLTALRSVGPPLLLPCADGGLHCAREIPQAFIGPLLRVEQRVAELYDTSFSFSRCTARATAGGILYYGLQRTYHVVSHAAETAFVSPTRALLKQGFISIDVMEELVLLRRLVELPDTGMSPDDLLLASRKMSRLEERLGHVWAEYGGELYEALIAELLYMW</sequence>
<reference evidence="1" key="1">
    <citation type="journal article" date="2012" name="Proc. Natl. Acad. Sci. U.S.A.">
        <title>Antigenic diversity is generated by distinct evolutionary mechanisms in African trypanosome species.</title>
        <authorList>
            <person name="Jackson A.P."/>
            <person name="Berry A."/>
            <person name="Aslett M."/>
            <person name="Allison H.C."/>
            <person name="Burton P."/>
            <person name="Vavrova-Anderson J."/>
            <person name="Brown R."/>
            <person name="Browne H."/>
            <person name="Corton N."/>
            <person name="Hauser H."/>
            <person name="Gamble J."/>
            <person name="Gilderthorp R."/>
            <person name="Marcello L."/>
            <person name="McQuillan J."/>
            <person name="Otto T.D."/>
            <person name="Quail M.A."/>
            <person name="Sanders M.J."/>
            <person name="van Tonder A."/>
            <person name="Ginger M.L."/>
            <person name="Field M.C."/>
            <person name="Barry J.D."/>
            <person name="Hertz-Fowler C."/>
            <person name="Berriman M."/>
        </authorList>
    </citation>
    <scope>NUCLEOTIDE SEQUENCE</scope>
    <source>
        <strain evidence="1">IL3000</strain>
    </source>
</reference>
<organism evidence="1">
    <name type="scientific">Trypanosoma congolense (strain IL3000)</name>
    <dbReference type="NCBI Taxonomy" id="1068625"/>
    <lineage>
        <taxon>Eukaryota</taxon>
        <taxon>Discoba</taxon>
        <taxon>Euglenozoa</taxon>
        <taxon>Kinetoplastea</taxon>
        <taxon>Metakinetoplastina</taxon>
        <taxon>Trypanosomatida</taxon>
        <taxon>Trypanosomatidae</taxon>
        <taxon>Trypanosoma</taxon>
        <taxon>Nannomonas</taxon>
    </lineage>
</organism>
<dbReference type="InterPro" id="IPR015943">
    <property type="entry name" value="WD40/YVTN_repeat-like_dom_sf"/>
</dbReference>
<accession>G0UN32</accession>
<protein>
    <submittedName>
        <fullName evidence="1">Uncharacterized protein</fullName>
    </submittedName>
</protein>
<evidence type="ECO:0000313" key="1">
    <source>
        <dbReference type="EMBL" id="CCC90792.1"/>
    </source>
</evidence>
<gene>
    <name evidence="1" type="ORF">TCIL3000_6_180</name>
</gene>
<dbReference type="Gene3D" id="2.130.10.10">
    <property type="entry name" value="YVTN repeat-like/Quinoprotein amine dehydrogenase"/>
    <property type="match status" value="1"/>
</dbReference>
<dbReference type="VEuPathDB" id="TriTrypDB:TcIL3000_6_180"/>
<name>G0UN32_TRYCI</name>
<proteinExistence type="predicted"/>
<dbReference type="EMBL" id="HE575319">
    <property type="protein sequence ID" value="CCC90792.1"/>
    <property type="molecule type" value="Genomic_DNA"/>
</dbReference>